<feature type="chain" id="PRO_5044756129" evidence="1">
    <location>
        <begin position="26"/>
        <end position="419"/>
    </location>
</feature>
<dbReference type="AlphaFoldDB" id="A0ABD3MBC3"/>
<accession>A0ABD3MBC3</accession>
<gene>
    <name evidence="2" type="ORF">ACHAWU_007055</name>
</gene>
<proteinExistence type="predicted"/>
<evidence type="ECO:0000313" key="2">
    <source>
        <dbReference type="EMBL" id="KAL3761238.1"/>
    </source>
</evidence>
<name>A0ABD3MBC3_9STRA</name>
<sequence>MVSSSYRRAILQSAVLVTIVFLIHMSHDLSNNNDNIYNNNLDTHEIKSISSTVTESMPTTNGYSNLSCPFEMSKFSCIYMHQGVNHQVAAHASMDYYRQHLEMIGETFRQVLFEDSHTTTTTTRRSNKRRILLSGDSLLRQIFISIACNAHSILPNTTLIQDAVIPWQDPWPIVYGPNNFPSIGGGVHGGFGSASIRLVNGMELHYVPHRGYNSDPTAGEPMIIQRLKEDIANYNGRITFGTKTAMPLSIDDHVDVLVFQVGIHYGLGESKTVLNHFANWISRPLMSVTGNNKDNNILHDGYETLHGGNNNDSIEQPPSRTRTIYITTPSQHFNTTNGQWEIMSMTPQSKKCIPGITSNPRADQEKKMLKPGVNGDVLLDYDDLQFGTMHVQYGDCSHYCMPGVPDGVATRLMQELLLV</sequence>
<comment type="caution">
    <text evidence="2">The sequence shown here is derived from an EMBL/GenBank/DDBJ whole genome shotgun (WGS) entry which is preliminary data.</text>
</comment>
<dbReference type="EMBL" id="JALLBG020000155">
    <property type="protein sequence ID" value="KAL3761238.1"/>
    <property type="molecule type" value="Genomic_DNA"/>
</dbReference>
<keyword evidence="1" id="KW-0732">Signal</keyword>
<reference evidence="2 3" key="1">
    <citation type="submission" date="2024-10" db="EMBL/GenBank/DDBJ databases">
        <title>Updated reference genomes for cyclostephanoid diatoms.</title>
        <authorList>
            <person name="Roberts W.R."/>
            <person name="Alverson A.J."/>
        </authorList>
    </citation>
    <scope>NUCLEOTIDE SEQUENCE [LARGE SCALE GENOMIC DNA]</scope>
    <source>
        <strain evidence="2 3">AJA232-27</strain>
    </source>
</reference>
<keyword evidence="3" id="KW-1185">Reference proteome</keyword>
<protein>
    <submittedName>
        <fullName evidence="2">Uncharacterized protein</fullName>
    </submittedName>
</protein>
<evidence type="ECO:0000256" key="1">
    <source>
        <dbReference type="SAM" id="SignalP"/>
    </source>
</evidence>
<evidence type="ECO:0000313" key="3">
    <source>
        <dbReference type="Proteomes" id="UP001530293"/>
    </source>
</evidence>
<feature type="signal peptide" evidence="1">
    <location>
        <begin position="1"/>
        <end position="25"/>
    </location>
</feature>
<organism evidence="2 3">
    <name type="scientific">Discostella pseudostelligera</name>
    <dbReference type="NCBI Taxonomy" id="259834"/>
    <lineage>
        <taxon>Eukaryota</taxon>
        <taxon>Sar</taxon>
        <taxon>Stramenopiles</taxon>
        <taxon>Ochrophyta</taxon>
        <taxon>Bacillariophyta</taxon>
        <taxon>Coscinodiscophyceae</taxon>
        <taxon>Thalassiosirophycidae</taxon>
        <taxon>Stephanodiscales</taxon>
        <taxon>Stephanodiscaceae</taxon>
        <taxon>Discostella</taxon>
    </lineage>
</organism>
<dbReference type="Proteomes" id="UP001530293">
    <property type="component" value="Unassembled WGS sequence"/>
</dbReference>